<dbReference type="CDD" id="cd09110">
    <property type="entry name" value="PLDc_CLS_1"/>
    <property type="match status" value="1"/>
</dbReference>
<dbReference type="InterPro" id="IPR025202">
    <property type="entry name" value="PLD-like_dom"/>
</dbReference>
<dbReference type="GO" id="GO:0032049">
    <property type="term" value="P:cardiolipin biosynthetic process"/>
    <property type="evidence" value="ECO:0007669"/>
    <property type="project" value="UniProtKB-ARBA"/>
</dbReference>
<dbReference type="VEuPathDB" id="PlasmoDB:C922_03278"/>
<evidence type="ECO:0000313" key="3">
    <source>
        <dbReference type="EMBL" id="EUD66362.1"/>
    </source>
</evidence>
<organism evidence="3 4">
    <name type="scientific">Plasmodium inui San Antonio 1</name>
    <dbReference type="NCBI Taxonomy" id="1237626"/>
    <lineage>
        <taxon>Eukaryota</taxon>
        <taxon>Sar</taxon>
        <taxon>Alveolata</taxon>
        <taxon>Apicomplexa</taxon>
        <taxon>Aconoidasida</taxon>
        <taxon>Haemosporida</taxon>
        <taxon>Plasmodiidae</taxon>
        <taxon>Plasmodium</taxon>
        <taxon>Plasmodium (Plasmodium)</taxon>
    </lineage>
</organism>
<dbReference type="SUPFAM" id="SSF56024">
    <property type="entry name" value="Phospholipase D/nuclease"/>
    <property type="match status" value="2"/>
</dbReference>
<evidence type="ECO:0000259" key="2">
    <source>
        <dbReference type="PROSITE" id="PS50035"/>
    </source>
</evidence>
<feature type="compositionally biased region" description="Polar residues" evidence="1">
    <location>
        <begin position="91"/>
        <end position="109"/>
    </location>
</feature>
<feature type="domain" description="PLD phosphodiesterase" evidence="2">
    <location>
        <begin position="313"/>
        <end position="339"/>
    </location>
</feature>
<feature type="compositionally biased region" description="Low complexity" evidence="1">
    <location>
        <begin position="110"/>
        <end position="122"/>
    </location>
</feature>
<dbReference type="Pfam" id="PF13091">
    <property type="entry name" value="PLDc_2"/>
    <property type="match status" value="2"/>
</dbReference>
<feature type="region of interest" description="Disordered" evidence="1">
    <location>
        <begin position="540"/>
        <end position="582"/>
    </location>
</feature>
<dbReference type="RefSeq" id="XP_008817092.1">
    <property type="nucleotide sequence ID" value="XM_008818870.1"/>
</dbReference>
<dbReference type="InterPro" id="IPR001736">
    <property type="entry name" value="PLipase_D/transphosphatidylase"/>
</dbReference>
<dbReference type="PANTHER" id="PTHR21248">
    <property type="entry name" value="CARDIOLIPIN SYNTHASE"/>
    <property type="match status" value="1"/>
</dbReference>
<feature type="compositionally biased region" description="Basic and acidic residues" evidence="1">
    <location>
        <begin position="23"/>
        <end position="38"/>
    </location>
</feature>
<dbReference type="GO" id="GO:0030572">
    <property type="term" value="F:phosphatidyltransferase activity"/>
    <property type="evidence" value="ECO:0007669"/>
    <property type="project" value="UniProtKB-ARBA"/>
</dbReference>
<feature type="compositionally biased region" description="Low complexity" evidence="1">
    <location>
        <begin position="77"/>
        <end position="90"/>
    </location>
</feature>
<dbReference type="GeneID" id="20038552"/>
<dbReference type="PROSITE" id="PS50035">
    <property type="entry name" value="PLD"/>
    <property type="match status" value="2"/>
</dbReference>
<feature type="domain" description="PLD phosphodiesterase" evidence="2">
    <location>
        <begin position="618"/>
        <end position="640"/>
    </location>
</feature>
<dbReference type="PANTHER" id="PTHR21248:SF22">
    <property type="entry name" value="PHOSPHOLIPASE D"/>
    <property type="match status" value="1"/>
</dbReference>
<feature type="region of interest" description="Disordered" evidence="1">
    <location>
        <begin position="77"/>
        <end position="164"/>
    </location>
</feature>
<gene>
    <name evidence="3" type="ORF">C922_03278</name>
</gene>
<feature type="compositionally biased region" description="Basic residues" evidence="1">
    <location>
        <begin position="140"/>
        <end position="150"/>
    </location>
</feature>
<sequence>MRDVDGKAVGEKATRMNDVGGKAVEEKATRMRDVDGKAVEEKATRMKDVDGKAVEEKAIGEKVTRMRGVGEKSVVEKGVAGKAAGTEAVGSTTPASSLPVTSLRATASRPTTAAVEATATPPQNTSLKAQRDSKGSVSKTIKKKLNRKVKGGTEDDDTEEKKGKNKELIDIEKLVEDNVEQLNLNEKEKDIMKEKWKYILKKNKEKYGKVSDGNKIKIFNYGHTAFRDILQSIDKSKKRVWFETYTIDNSELAREVVESLCNAGKRGCDVILLMDYIGSSEFKSEWVKKLRESNVHVIVFNTLLHSFLNLWPIVFRDHRKIIILDDTAYCGSMNVYEHVVPDGVGWKSGEAEADREATAGDEADRDASKWEVIVPNQCEQPLSSEKHPEASEKECKNKCLQFYDLHIRVKGPAVKDLADVFIDSLKMTKTTITREPIEEQKRYVDEEGNSSYVQVLESNVLRNVRSIQSTFQRVIRKGATKNIYITTAYFIPPGFLRRALFSALNNGVDISFLLSGNSDLLLDMPSTYHVVKKFLRKYQDGGESSGIRDKGKEIDESDDDEGEGSHSNDGSGKPSQGKAGRCVHGLRKRAESTLGKHFFKRPKKGKSDFYFLQNKHCHAKNLMVDNLWCTVGSYNWDRLSSRRNLEVVVSIFDKKICDQFVQEHKSKIKNHSRQVTLEELLNRSLYQRFISYYAYQMTRWFGKNILDGLSNESNKNLLRKAILNKYMSDKCMENVSLSMMWGA</sequence>
<keyword evidence="4" id="KW-1185">Reference proteome</keyword>
<evidence type="ECO:0000313" key="4">
    <source>
        <dbReference type="Proteomes" id="UP000030640"/>
    </source>
</evidence>
<dbReference type="AlphaFoldDB" id="W6ZZL1"/>
<feature type="compositionally biased region" description="Basic and acidic residues" evidence="1">
    <location>
        <begin position="1"/>
        <end position="15"/>
    </location>
</feature>
<protein>
    <recommendedName>
        <fullName evidence="2">PLD phosphodiesterase domain-containing protein</fullName>
    </recommendedName>
</protein>
<accession>W6ZZL1</accession>
<dbReference type="Gene3D" id="3.30.870.10">
    <property type="entry name" value="Endonuclease Chain A"/>
    <property type="match status" value="2"/>
</dbReference>
<dbReference type="EMBL" id="KI965472">
    <property type="protein sequence ID" value="EUD66362.1"/>
    <property type="molecule type" value="Genomic_DNA"/>
</dbReference>
<name>W6ZZL1_9APIC</name>
<proteinExistence type="predicted"/>
<dbReference type="Proteomes" id="UP000030640">
    <property type="component" value="Unassembled WGS sequence"/>
</dbReference>
<evidence type="ECO:0000256" key="1">
    <source>
        <dbReference type="SAM" id="MobiDB-lite"/>
    </source>
</evidence>
<reference evidence="3 4" key="1">
    <citation type="submission" date="2013-02" db="EMBL/GenBank/DDBJ databases">
        <title>The Genome Sequence of Plasmodium inui San Antonio 1.</title>
        <authorList>
            <consortium name="The Broad Institute Genome Sequencing Platform"/>
            <consortium name="The Broad Institute Genome Sequencing Center for Infectious Disease"/>
            <person name="Neafsey D."/>
            <person name="Cheeseman I."/>
            <person name="Volkman S."/>
            <person name="Adams J."/>
            <person name="Walker B."/>
            <person name="Young S.K."/>
            <person name="Zeng Q."/>
            <person name="Gargeya S."/>
            <person name="Fitzgerald M."/>
            <person name="Haas B."/>
            <person name="Abouelleil A."/>
            <person name="Alvarado L."/>
            <person name="Arachchi H.M."/>
            <person name="Berlin A.M."/>
            <person name="Chapman S.B."/>
            <person name="Dewar J."/>
            <person name="Goldberg J."/>
            <person name="Griggs A."/>
            <person name="Gujja S."/>
            <person name="Hansen M."/>
            <person name="Howarth C."/>
            <person name="Imamovic A."/>
            <person name="Larimer J."/>
            <person name="McCowan C."/>
            <person name="Murphy C."/>
            <person name="Neiman D."/>
            <person name="Pearson M."/>
            <person name="Priest M."/>
            <person name="Roberts A."/>
            <person name="Saif S."/>
            <person name="Shea T."/>
            <person name="Sisk P."/>
            <person name="Sykes S."/>
            <person name="Wortman J."/>
            <person name="Nusbaum C."/>
            <person name="Birren B."/>
        </authorList>
    </citation>
    <scope>NUCLEOTIDE SEQUENCE [LARGE SCALE GENOMIC DNA]</scope>
    <source>
        <strain evidence="3 4">San Antonio 1</strain>
    </source>
</reference>
<feature type="region of interest" description="Disordered" evidence="1">
    <location>
        <begin position="1"/>
        <end position="38"/>
    </location>
</feature>
<dbReference type="OrthoDB" id="14911at2759"/>